<dbReference type="InterPro" id="IPR011051">
    <property type="entry name" value="RmlC_Cupin_sf"/>
</dbReference>
<evidence type="ECO:0000313" key="1">
    <source>
        <dbReference type="EMBL" id="MCB5411241.1"/>
    </source>
</evidence>
<accession>A0ABS8CPC7</accession>
<dbReference type="Gene3D" id="2.60.120.10">
    <property type="entry name" value="Jelly Rolls"/>
    <property type="match status" value="1"/>
</dbReference>
<gene>
    <name evidence="1" type="ORF">H0485_14710</name>
</gene>
<dbReference type="InterPro" id="IPR010424">
    <property type="entry name" value="EutQ"/>
</dbReference>
<protein>
    <submittedName>
        <fullName evidence="1">Ethanolamine utilization protein EutQ</fullName>
    </submittedName>
</protein>
<proteinExistence type="predicted"/>
<keyword evidence="2" id="KW-1185">Reference proteome</keyword>
<dbReference type="RefSeq" id="WP_226936712.1">
    <property type="nucleotide sequence ID" value="NZ_JACDXX010000014.1"/>
</dbReference>
<dbReference type="Proteomes" id="UP001198571">
    <property type="component" value="Unassembled WGS sequence"/>
</dbReference>
<sequence length="122" mass="13477">MEHQQKSPPRVTRFDGLDFAPRFAFPQMCKVVEVAGLADRSALAGGFARFTAAEIPWQLRYDELILVLEGEFTVETAEGRLSAGPRDTIWLPAGTKVTYIAENALVFYSLQPASWASEEAAL</sequence>
<dbReference type="Pfam" id="PF06249">
    <property type="entry name" value="EutQ"/>
    <property type="match status" value="1"/>
</dbReference>
<evidence type="ECO:0000313" key="2">
    <source>
        <dbReference type="Proteomes" id="UP001198571"/>
    </source>
</evidence>
<organism evidence="1 2">
    <name type="scientific">Pseudogemmobacter faecipullorum</name>
    <dbReference type="NCBI Taxonomy" id="2755041"/>
    <lineage>
        <taxon>Bacteria</taxon>
        <taxon>Pseudomonadati</taxon>
        <taxon>Pseudomonadota</taxon>
        <taxon>Alphaproteobacteria</taxon>
        <taxon>Rhodobacterales</taxon>
        <taxon>Paracoccaceae</taxon>
        <taxon>Pseudogemmobacter</taxon>
    </lineage>
</organism>
<dbReference type="InterPro" id="IPR014710">
    <property type="entry name" value="RmlC-like_jellyroll"/>
</dbReference>
<reference evidence="1 2" key="1">
    <citation type="submission" date="2020-07" db="EMBL/GenBank/DDBJ databases">
        <title>Pseudogemmobacter sp. nov., isolated from poultry manure in Taiwan.</title>
        <authorList>
            <person name="Lin S.-Y."/>
            <person name="Tang Y.-S."/>
            <person name="Young C.-C."/>
        </authorList>
    </citation>
    <scope>NUCLEOTIDE SEQUENCE [LARGE SCALE GENOMIC DNA]</scope>
    <source>
        <strain evidence="1 2">CC-YST710</strain>
    </source>
</reference>
<name>A0ABS8CPC7_9RHOB</name>
<comment type="caution">
    <text evidence="1">The sequence shown here is derived from an EMBL/GenBank/DDBJ whole genome shotgun (WGS) entry which is preliminary data.</text>
</comment>
<dbReference type="EMBL" id="JACDXX010000014">
    <property type="protein sequence ID" value="MCB5411241.1"/>
    <property type="molecule type" value="Genomic_DNA"/>
</dbReference>
<dbReference type="SUPFAM" id="SSF51182">
    <property type="entry name" value="RmlC-like cupins"/>
    <property type="match status" value="1"/>
</dbReference>